<dbReference type="InterPro" id="IPR036683">
    <property type="entry name" value="CO_DH_flav_C_dom_sf"/>
</dbReference>
<evidence type="ECO:0000256" key="1">
    <source>
        <dbReference type="ARBA" id="ARBA00022630"/>
    </source>
</evidence>
<evidence type="ECO:0000313" key="5">
    <source>
        <dbReference type="Proteomes" id="UP000515819"/>
    </source>
</evidence>
<dbReference type="AlphaFoldDB" id="A0A7G9FQ17"/>
<dbReference type="Gene3D" id="3.30.465.10">
    <property type="match status" value="1"/>
</dbReference>
<dbReference type="InterPro" id="IPR005107">
    <property type="entry name" value="CO_DH_flav_C"/>
</dbReference>
<feature type="domain" description="FAD-binding PCMH-type" evidence="3">
    <location>
        <begin position="1"/>
        <end position="162"/>
    </location>
</feature>
<keyword evidence="2" id="KW-0560">Oxidoreductase</keyword>
<dbReference type="Gene3D" id="3.30.390.50">
    <property type="entry name" value="CO dehydrogenase flavoprotein, C-terminal domain"/>
    <property type="match status" value="1"/>
</dbReference>
<dbReference type="Proteomes" id="UP000515819">
    <property type="component" value="Chromosome"/>
</dbReference>
<organism evidence="4 5">
    <name type="scientific">Wujia chipingensis</name>
    <dbReference type="NCBI Taxonomy" id="2763670"/>
    <lineage>
        <taxon>Bacteria</taxon>
        <taxon>Bacillati</taxon>
        <taxon>Bacillota</taxon>
        <taxon>Clostridia</taxon>
        <taxon>Lachnospirales</taxon>
        <taxon>Lachnospiraceae</taxon>
        <taxon>Wujia</taxon>
    </lineage>
</organism>
<keyword evidence="1" id="KW-0285">Flavoprotein</keyword>
<evidence type="ECO:0000313" key="4">
    <source>
        <dbReference type="EMBL" id="QNM00649.1"/>
    </source>
</evidence>
<gene>
    <name evidence="4" type="ORF">H9Q76_05030</name>
</gene>
<dbReference type="GO" id="GO:0071949">
    <property type="term" value="F:FAD binding"/>
    <property type="evidence" value="ECO:0007669"/>
    <property type="project" value="InterPro"/>
</dbReference>
<sequence>MVTIQNYVRVKNLEEAYTLNQKKGSMILGGMLWTKMQDRTIQTAIDLCELGLDRIDENADAFFIGAMVSLREIELHEGLYAYTQGAVRDALKDIVGVQFRNLATVGGSIWGRFGFSDVLTMFLAMDTYVELFQGGIIPLQEFAEKKPDRDVLVRLIVKKTPGVYAYASVRNQRTDFPVLACAAANVSGTYRISVGARPGKAICITDEEGFLTDGITEERAKQFAKWVETKIPTAGNHRGSAAYRTRLTGALCYRLTKKIGEEQA</sequence>
<dbReference type="RefSeq" id="WP_249321777.1">
    <property type="nucleotide sequence ID" value="NZ_CP060632.1"/>
</dbReference>
<dbReference type="EMBL" id="CP060632">
    <property type="protein sequence ID" value="QNM00649.1"/>
    <property type="molecule type" value="Genomic_DNA"/>
</dbReference>
<evidence type="ECO:0000259" key="3">
    <source>
        <dbReference type="PROSITE" id="PS51387"/>
    </source>
</evidence>
<dbReference type="InterPro" id="IPR016169">
    <property type="entry name" value="FAD-bd_PCMH_sub2"/>
</dbReference>
<dbReference type="InterPro" id="IPR036318">
    <property type="entry name" value="FAD-bd_PCMH-like_sf"/>
</dbReference>
<dbReference type="PROSITE" id="PS51387">
    <property type="entry name" value="FAD_PCMH"/>
    <property type="match status" value="1"/>
</dbReference>
<dbReference type="SMART" id="SM01092">
    <property type="entry name" value="CO_deh_flav_C"/>
    <property type="match status" value="1"/>
</dbReference>
<dbReference type="GO" id="GO:0016491">
    <property type="term" value="F:oxidoreductase activity"/>
    <property type="evidence" value="ECO:0007669"/>
    <property type="project" value="UniProtKB-KW"/>
</dbReference>
<dbReference type="InterPro" id="IPR002346">
    <property type="entry name" value="Mopterin_DH_FAD-bd"/>
</dbReference>
<reference evidence="4 5" key="1">
    <citation type="submission" date="2020-08" db="EMBL/GenBank/DDBJ databases">
        <authorList>
            <person name="Liu C."/>
            <person name="Sun Q."/>
        </authorList>
    </citation>
    <scope>NUCLEOTIDE SEQUENCE [LARGE SCALE GENOMIC DNA]</scope>
    <source>
        <strain evidence="4 5">NSJ-4</strain>
    </source>
</reference>
<dbReference type="SUPFAM" id="SSF55447">
    <property type="entry name" value="CO dehydrogenase flavoprotein C-terminal domain-like"/>
    <property type="match status" value="1"/>
</dbReference>
<dbReference type="InterPro" id="IPR016166">
    <property type="entry name" value="FAD-bd_PCMH"/>
</dbReference>
<dbReference type="PANTHER" id="PTHR42659:SF9">
    <property type="entry name" value="XANTHINE DEHYDROGENASE FAD-BINDING SUBUNIT XDHB-RELATED"/>
    <property type="match status" value="1"/>
</dbReference>
<evidence type="ECO:0000256" key="2">
    <source>
        <dbReference type="ARBA" id="ARBA00023002"/>
    </source>
</evidence>
<dbReference type="KEGG" id="wcp:H9Q76_05030"/>
<protein>
    <submittedName>
        <fullName evidence="4">FAD binding domain-containing protein</fullName>
    </submittedName>
</protein>
<dbReference type="Pfam" id="PF00941">
    <property type="entry name" value="FAD_binding_5"/>
    <property type="match status" value="1"/>
</dbReference>
<accession>A0A7G9FQ17</accession>
<dbReference type="PANTHER" id="PTHR42659">
    <property type="entry name" value="XANTHINE DEHYDROGENASE SUBUNIT C-RELATED"/>
    <property type="match status" value="1"/>
</dbReference>
<name>A0A7G9FQ17_9FIRM</name>
<keyword evidence="5" id="KW-1185">Reference proteome</keyword>
<dbReference type="InterPro" id="IPR051312">
    <property type="entry name" value="Diverse_Substr_Oxidored"/>
</dbReference>
<proteinExistence type="predicted"/>
<dbReference type="SUPFAM" id="SSF56176">
    <property type="entry name" value="FAD-binding/transporter-associated domain-like"/>
    <property type="match status" value="1"/>
</dbReference>